<evidence type="ECO:0000313" key="5">
    <source>
        <dbReference type="Proteomes" id="UP000824469"/>
    </source>
</evidence>
<dbReference type="InterPro" id="IPR006869">
    <property type="entry name" value="DUF547"/>
</dbReference>
<dbReference type="Pfam" id="PF14389">
    <property type="entry name" value="Lzipper-MIP1"/>
    <property type="match status" value="1"/>
</dbReference>
<dbReference type="Proteomes" id="UP000824469">
    <property type="component" value="Unassembled WGS sequence"/>
</dbReference>
<feature type="domain" description="DUF547" evidence="2">
    <location>
        <begin position="391"/>
        <end position="522"/>
    </location>
</feature>
<protein>
    <submittedName>
        <fullName evidence="4">Uncharacterized protein</fullName>
    </submittedName>
</protein>
<dbReference type="OMA" id="PIWISHI"/>
<reference evidence="4 5" key="1">
    <citation type="journal article" date="2021" name="Nat. Plants">
        <title>The Taxus genome provides insights into paclitaxel biosynthesis.</title>
        <authorList>
            <person name="Xiong X."/>
            <person name="Gou J."/>
            <person name="Liao Q."/>
            <person name="Li Y."/>
            <person name="Zhou Q."/>
            <person name="Bi G."/>
            <person name="Li C."/>
            <person name="Du R."/>
            <person name="Wang X."/>
            <person name="Sun T."/>
            <person name="Guo L."/>
            <person name="Liang H."/>
            <person name="Lu P."/>
            <person name="Wu Y."/>
            <person name="Zhang Z."/>
            <person name="Ro D.K."/>
            <person name="Shang Y."/>
            <person name="Huang S."/>
            <person name="Yan J."/>
        </authorList>
    </citation>
    <scope>NUCLEOTIDE SEQUENCE [LARGE SCALE GENOMIC DNA]</scope>
    <source>
        <strain evidence="4">Ta-2019</strain>
    </source>
</reference>
<gene>
    <name evidence="4" type="ORF">KI387_042627</name>
</gene>
<sequence>SPVRKHLQRRHRRCHFVHQLIPQDEFQYEGRTDSEVSEPDIELKRSNDSSSNPYCYRHQLEDDVLGLQRQLQKEIDLHATLESAIGQEAGALSSLHSHLPVDAQELLASIAMLEVTISKLEEETVALHFQLCQERNERHLVEYRLKQLSSPSLSQSLSLASSEGLKNQHPSSLGCSSDDNCLLQHSSHSYSFLESSSSEPNVAAIKEKTGGSRRARKSNLRTNEIHKSAVQHANQATCSEETCMENLWENPNHLSEQMVRFMKDIFMHLTDPVMVSSKFSPTARIYSPRSPLGHITASSLSSFSESSSFMSFAKSPPGDFLIKEEVLGTENSYDPYSTHGKLNWADIGKYSLAVEVSWMSVGKQQLEYAAGVLRKFRLLVEQLAKVNPGCMTCDAKLAFWINIYNALMMHAYLAYGVPRSGLKLFTLMQKAAYTVGGYSFNAVDIEYLILKMKPPMHRPQMALLLALHKCKISGEQSKYVIDRSEPRVTFALSCGVYSSPAVRIFTADKVHEDLQDALHDYVRASVGISAKGKLLVPKLLYSFTKGMIEENELVDWISQFLTPSQKAVVQDCIIQRRQRLLSFRNFAVIPFDLRFRYLFLHENRS</sequence>
<evidence type="ECO:0000259" key="2">
    <source>
        <dbReference type="Pfam" id="PF04784"/>
    </source>
</evidence>
<dbReference type="AlphaFoldDB" id="A0AA38C415"/>
<feature type="domain" description="Ternary complex factor MIP1 leucine-zipper" evidence="3">
    <location>
        <begin position="56"/>
        <end position="134"/>
    </location>
</feature>
<comment type="caution">
    <text evidence="4">The sequence shown here is derived from an EMBL/GenBank/DDBJ whole genome shotgun (WGS) entry which is preliminary data.</text>
</comment>
<name>A0AA38C415_TAXCH</name>
<feature type="non-terminal residue" evidence="4">
    <location>
        <position position="1"/>
    </location>
</feature>
<proteinExistence type="predicted"/>
<feature type="region of interest" description="Disordered" evidence="1">
    <location>
        <begin position="29"/>
        <end position="50"/>
    </location>
</feature>
<evidence type="ECO:0000256" key="1">
    <source>
        <dbReference type="SAM" id="MobiDB-lite"/>
    </source>
</evidence>
<dbReference type="PANTHER" id="PTHR23054">
    <property type="entry name" value="TERNARY COMPLEX FACTOR MIP1, LEUCINE-ZIPPER-RELATED"/>
    <property type="match status" value="1"/>
</dbReference>
<dbReference type="InterPro" id="IPR025757">
    <property type="entry name" value="MIP1_Leuzipper"/>
</dbReference>
<evidence type="ECO:0000313" key="4">
    <source>
        <dbReference type="EMBL" id="KAH9292186.1"/>
    </source>
</evidence>
<organism evidence="4 5">
    <name type="scientific">Taxus chinensis</name>
    <name type="common">Chinese yew</name>
    <name type="synonym">Taxus wallichiana var. chinensis</name>
    <dbReference type="NCBI Taxonomy" id="29808"/>
    <lineage>
        <taxon>Eukaryota</taxon>
        <taxon>Viridiplantae</taxon>
        <taxon>Streptophyta</taxon>
        <taxon>Embryophyta</taxon>
        <taxon>Tracheophyta</taxon>
        <taxon>Spermatophyta</taxon>
        <taxon>Pinopsida</taxon>
        <taxon>Pinidae</taxon>
        <taxon>Conifers II</taxon>
        <taxon>Cupressales</taxon>
        <taxon>Taxaceae</taxon>
        <taxon>Taxus</taxon>
    </lineage>
</organism>
<dbReference type="Pfam" id="PF04784">
    <property type="entry name" value="DUF547"/>
    <property type="match status" value="1"/>
</dbReference>
<accession>A0AA38C415</accession>
<keyword evidence="5" id="KW-1185">Reference proteome</keyword>
<dbReference type="PANTHER" id="PTHR23054:SF53">
    <property type="entry name" value="OS06G0704100 PROTEIN"/>
    <property type="match status" value="1"/>
</dbReference>
<dbReference type="EMBL" id="JAHRHJ020003235">
    <property type="protein sequence ID" value="KAH9292186.1"/>
    <property type="molecule type" value="Genomic_DNA"/>
</dbReference>
<evidence type="ECO:0000259" key="3">
    <source>
        <dbReference type="Pfam" id="PF14389"/>
    </source>
</evidence>